<dbReference type="AlphaFoldDB" id="A0A382FYT8"/>
<organism evidence="3">
    <name type="scientific">marine metagenome</name>
    <dbReference type="NCBI Taxonomy" id="408172"/>
    <lineage>
        <taxon>unclassified sequences</taxon>
        <taxon>metagenomes</taxon>
        <taxon>ecological metagenomes</taxon>
    </lineage>
</organism>
<evidence type="ECO:0000313" key="3">
    <source>
        <dbReference type="EMBL" id="SVB67407.1"/>
    </source>
</evidence>
<keyword evidence="1" id="KW-0378">Hydrolase</keyword>
<dbReference type="HAMAP" id="MF_01940">
    <property type="entry name" value="RNA_CPDase"/>
    <property type="match status" value="1"/>
</dbReference>
<dbReference type="PANTHER" id="PTHR35561:SF1">
    <property type="entry name" value="RNA 2',3'-CYCLIC PHOSPHODIESTERASE"/>
    <property type="match status" value="1"/>
</dbReference>
<evidence type="ECO:0000259" key="2">
    <source>
        <dbReference type="Pfam" id="PF02834"/>
    </source>
</evidence>
<dbReference type="InterPro" id="IPR014051">
    <property type="entry name" value="Phosphoesterase_HXTX"/>
</dbReference>
<dbReference type="PANTHER" id="PTHR35561">
    <property type="entry name" value="RNA 2',3'-CYCLIC PHOSPHODIESTERASE"/>
    <property type="match status" value="1"/>
</dbReference>
<dbReference type="Pfam" id="PF02834">
    <property type="entry name" value="LigT_PEase"/>
    <property type="match status" value="2"/>
</dbReference>
<gene>
    <name evidence="3" type="ORF">METZ01_LOCUS220261</name>
</gene>
<reference evidence="3" key="1">
    <citation type="submission" date="2018-05" db="EMBL/GenBank/DDBJ databases">
        <authorList>
            <person name="Lanie J.A."/>
            <person name="Ng W.-L."/>
            <person name="Kazmierczak K.M."/>
            <person name="Andrzejewski T.M."/>
            <person name="Davidsen T.M."/>
            <person name="Wayne K.J."/>
            <person name="Tettelin H."/>
            <person name="Glass J.I."/>
            <person name="Rusch D."/>
            <person name="Podicherti R."/>
            <person name="Tsui H.-C.T."/>
            <person name="Winkler M.E."/>
        </authorList>
    </citation>
    <scope>NUCLEOTIDE SEQUENCE</scope>
</reference>
<dbReference type="InterPro" id="IPR009097">
    <property type="entry name" value="Cyclic_Pdiesterase"/>
</dbReference>
<name>A0A382FYT8_9ZZZZ</name>
<evidence type="ECO:0000256" key="1">
    <source>
        <dbReference type="ARBA" id="ARBA00022801"/>
    </source>
</evidence>
<protein>
    <recommendedName>
        <fullName evidence="2">Phosphoesterase HXTX domain-containing protein</fullName>
    </recommendedName>
</protein>
<dbReference type="GO" id="GO:0008664">
    <property type="term" value="F:RNA 2',3'-cyclic 3'-phosphodiesterase activity"/>
    <property type="evidence" value="ECO:0007669"/>
    <property type="project" value="InterPro"/>
</dbReference>
<feature type="domain" description="Phosphoesterase HXTX" evidence="2">
    <location>
        <begin position="11"/>
        <end position="67"/>
    </location>
</feature>
<dbReference type="GO" id="GO:0004113">
    <property type="term" value="F:2',3'-cyclic-nucleotide 3'-phosphodiesterase activity"/>
    <property type="evidence" value="ECO:0007669"/>
    <property type="project" value="InterPro"/>
</dbReference>
<accession>A0A382FYT8</accession>
<sequence>MKIRTFVALELPMSLRQELSGEANLIAGQDKRQRIRWMPPEKYHLTLTFLGNVDSAVLSELQFALERQLELTGMVPCKISAITPFPFTQSPKIVAALVEPTDELLSLQIDVANCVRKCGIMLERRRFVPHVTLGRLKAGHRKAVNFQPMPIFFEGEADAVTLNQSELTPDGAVHSALAEIPLRTLPE</sequence>
<proteinExistence type="inferred from homology"/>
<dbReference type="SUPFAM" id="SSF55144">
    <property type="entry name" value="LigT-like"/>
    <property type="match status" value="1"/>
</dbReference>
<dbReference type="Gene3D" id="3.90.1140.10">
    <property type="entry name" value="Cyclic phosphodiesterase"/>
    <property type="match status" value="1"/>
</dbReference>
<dbReference type="EMBL" id="UINC01052270">
    <property type="protein sequence ID" value="SVB67407.1"/>
    <property type="molecule type" value="Genomic_DNA"/>
</dbReference>
<dbReference type="NCBIfam" id="TIGR02258">
    <property type="entry name" value="2_5_ligase"/>
    <property type="match status" value="1"/>
</dbReference>
<dbReference type="InterPro" id="IPR004175">
    <property type="entry name" value="RNA_CPDase"/>
</dbReference>
<feature type="domain" description="Phosphoesterase HXTX" evidence="2">
    <location>
        <begin position="100"/>
        <end position="144"/>
    </location>
</feature>